<dbReference type="Pfam" id="PF13400">
    <property type="entry name" value="Tad"/>
    <property type="match status" value="1"/>
</dbReference>
<feature type="transmembrane region" description="Helical" evidence="1">
    <location>
        <begin position="20"/>
        <end position="38"/>
    </location>
</feature>
<keyword evidence="1" id="KW-1133">Transmembrane helix</keyword>
<evidence type="ECO:0000259" key="2">
    <source>
        <dbReference type="Pfam" id="PF13400"/>
    </source>
</evidence>
<evidence type="ECO:0000313" key="4">
    <source>
        <dbReference type="Proteomes" id="UP000238362"/>
    </source>
</evidence>
<dbReference type="InterPro" id="IPR021202">
    <property type="entry name" value="Rv3654c-like"/>
</dbReference>
<dbReference type="PROSITE" id="PS51257">
    <property type="entry name" value="PROKAR_LIPOPROTEIN"/>
    <property type="match status" value="1"/>
</dbReference>
<reference evidence="3 4" key="1">
    <citation type="submission" date="2018-03" db="EMBL/GenBank/DDBJ databases">
        <title>Genomic Encyclopedia of Type Strains, Phase III (KMG-III): the genomes of soil and plant-associated and newly described type strains.</title>
        <authorList>
            <person name="Whitman W."/>
        </authorList>
    </citation>
    <scope>NUCLEOTIDE SEQUENCE [LARGE SCALE GENOMIC DNA]</scope>
    <source>
        <strain evidence="3 4">CGMCC 4.7125</strain>
    </source>
</reference>
<dbReference type="Proteomes" id="UP000238362">
    <property type="component" value="Unassembled WGS sequence"/>
</dbReference>
<organism evidence="3 4">
    <name type="scientific">Prauserella shujinwangii</name>
    <dbReference type="NCBI Taxonomy" id="1453103"/>
    <lineage>
        <taxon>Bacteria</taxon>
        <taxon>Bacillati</taxon>
        <taxon>Actinomycetota</taxon>
        <taxon>Actinomycetes</taxon>
        <taxon>Pseudonocardiales</taxon>
        <taxon>Pseudonocardiaceae</taxon>
        <taxon>Prauserella</taxon>
    </lineage>
</organism>
<dbReference type="EMBL" id="PVNH01000002">
    <property type="protein sequence ID" value="PRX50548.1"/>
    <property type="molecule type" value="Genomic_DNA"/>
</dbReference>
<keyword evidence="1" id="KW-0472">Membrane</keyword>
<dbReference type="OrthoDB" id="3638756at2"/>
<gene>
    <name evidence="3" type="ORF">B0I33_102672</name>
</gene>
<evidence type="ECO:0000313" key="3">
    <source>
        <dbReference type="EMBL" id="PRX50548.1"/>
    </source>
</evidence>
<dbReference type="AlphaFoldDB" id="A0A2T0M1T2"/>
<protein>
    <submittedName>
        <fullName evidence="3">Secretion/DNA translocation related TadE-like protein</fullName>
    </submittedName>
</protein>
<comment type="caution">
    <text evidence="3">The sequence shown here is derived from an EMBL/GenBank/DDBJ whole genome shotgun (WGS) entry which is preliminary data.</text>
</comment>
<proteinExistence type="predicted"/>
<evidence type="ECO:0000256" key="1">
    <source>
        <dbReference type="SAM" id="Phobius"/>
    </source>
</evidence>
<dbReference type="RefSeq" id="WP_106177618.1">
    <property type="nucleotide sequence ID" value="NZ_PVNH01000002.1"/>
</dbReference>
<name>A0A2T0M1T2_9PSEU</name>
<keyword evidence="4" id="KW-1185">Reference proteome</keyword>
<dbReference type="NCBIfam" id="TIGR03816">
    <property type="entry name" value="tadE_like_DECH"/>
    <property type="match status" value="1"/>
</dbReference>
<dbReference type="InterPro" id="IPR028087">
    <property type="entry name" value="Tad_N"/>
</dbReference>
<sequence length="123" mass="12371">MPTRDESGQGGRDAGLATVWAAGAVAALLLVGCLLWWLGAAVATRHRAAGVADLAALAAAGHASAGPAGACGRARMVTERMRVSLRECRFAGWDALVVVEARPAGPLGGFGTVIARARAGPVE</sequence>
<accession>A0A2T0M1T2</accession>
<keyword evidence="1" id="KW-0812">Transmembrane</keyword>
<feature type="domain" description="Putative Flp pilus-assembly TadG-like N-terminal" evidence="2">
    <location>
        <begin position="15"/>
        <end position="61"/>
    </location>
</feature>